<comment type="caution">
    <text evidence="4">The sequence shown here is derived from an EMBL/GenBank/DDBJ whole genome shotgun (WGS) entry which is preliminary data.</text>
</comment>
<dbReference type="GO" id="GO:0009117">
    <property type="term" value="P:nucleotide metabolic process"/>
    <property type="evidence" value="ECO:0007669"/>
    <property type="project" value="InterPro"/>
</dbReference>
<evidence type="ECO:0000313" key="4">
    <source>
        <dbReference type="EMBL" id="CDH55764.1"/>
    </source>
</evidence>
<dbReference type="InterPro" id="IPR043171">
    <property type="entry name" value="Ap4A_phos1/2-like"/>
</dbReference>
<dbReference type="Proteomes" id="UP000027586">
    <property type="component" value="Unassembled WGS sequence"/>
</dbReference>
<dbReference type="STRING" id="1263082.A0A068S0H1"/>
<evidence type="ECO:0000256" key="1">
    <source>
        <dbReference type="PIRSR" id="PIRSR000846-1"/>
    </source>
</evidence>
<dbReference type="InterPro" id="IPR009163">
    <property type="entry name" value="Ap4A_phos1/2"/>
</dbReference>
<dbReference type="GO" id="GO:0003877">
    <property type="term" value="F:ATP:ADP adenylyltransferase activity"/>
    <property type="evidence" value="ECO:0007669"/>
    <property type="project" value="InterPro"/>
</dbReference>
<name>A0A068S0H1_9FUNG</name>
<dbReference type="Pfam" id="PF09830">
    <property type="entry name" value="ATP_transf"/>
    <property type="match status" value="1"/>
</dbReference>
<dbReference type="InterPro" id="IPR036265">
    <property type="entry name" value="HIT-like_sf"/>
</dbReference>
<accession>A0A068S0H1</accession>
<gene>
    <name evidence="4" type="ORF">LCOR_06878.1</name>
</gene>
<dbReference type="InterPro" id="IPR045759">
    <property type="entry name" value="Ap4A_phos1/2_N"/>
</dbReference>
<dbReference type="SUPFAM" id="SSF54197">
    <property type="entry name" value="HIT-like"/>
    <property type="match status" value="1"/>
</dbReference>
<evidence type="ECO:0000313" key="5">
    <source>
        <dbReference type="Proteomes" id="UP000027586"/>
    </source>
</evidence>
<dbReference type="PANTHER" id="PTHR38420">
    <property type="entry name" value="AP-4-A PHOSPHORYLASE II"/>
    <property type="match status" value="1"/>
</dbReference>
<dbReference type="OrthoDB" id="10267950at2759"/>
<dbReference type="GO" id="GO:0005524">
    <property type="term" value="F:ATP binding"/>
    <property type="evidence" value="ECO:0007669"/>
    <property type="project" value="InterPro"/>
</dbReference>
<dbReference type="AlphaFoldDB" id="A0A068S0H1"/>
<dbReference type="Pfam" id="PF19327">
    <property type="entry name" value="Ap4A_phos_N"/>
    <property type="match status" value="1"/>
</dbReference>
<evidence type="ECO:0000259" key="2">
    <source>
        <dbReference type="Pfam" id="PF09830"/>
    </source>
</evidence>
<feature type="domain" description="ATP adenylyltransferase C-terminal" evidence="2">
    <location>
        <begin position="187"/>
        <end position="306"/>
    </location>
</feature>
<dbReference type="EMBL" id="CBTN010000032">
    <property type="protein sequence ID" value="CDH55764.1"/>
    <property type="molecule type" value="Genomic_DNA"/>
</dbReference>
<dbReference type="PIRSF" id="PIRSF000846">
    <property type="entry name" value="ATP_adenylyltr"/>
    <property type="match status" value="1"/>
</dbReference>
<reference evidence="4" key="1">
    <citation type="submission" date="2013-08" db="EMBL/GenBank/DDBJ databases">
        <title>Gene expansion shapes genome architecture in the human pathogen Lichtheimia corymbifera: an evolutionary genomics analysis in the ancient terrestrial Mucorales (Mucoromycotina).</title>
        <authorList>
            <person name="Schwartze V.U."/>
            <person name="Winter S."/>
            <person name="Shelest E."/>
            <person name="Marcet-Houben M."/>
            <person name="Horn F."/>
            <person name="Wehner S."/>
            <person name="Hoffmann K."/>
            <person name="Riege K."/>
            <person name="Sammeth M."/>
            <person name="Nowrousian M."/>
            <person name="Valiante V."/>
            <person name="Linde J."/>
            <person name="Jacobsen I.D."/>
            <person name="Marz M."/>
            <person name="Brakhage A.A."/>
            <person name="Gabaldon T."/>
            <person name="Bocker S."/>
            <person name="Voigt K."/>
        </authorList>
    </citation>
    <scope>NUCLEOTIDE SEQUENCE [LARGE SCALE GENOMIC DNA]</scope>
    <source>
        <strain evidence="4">FSU 9682</strain>
    </source>
</reference>
<feature type="active site" description="Nucleophile" evidence="1">
    <location>
        <position position="152"/>
    </location>
</feature>
<proteinExistence type="predicted"/>
<dbReference type="InterPro" id="IPR019200">
    <property type="entry name" value="ATP_adenylylTrfase_C"/>
</dbReference>
<dbReference type="VEuPathDB" id="FungiDB:LCOR_06878.1"/>
<protein>
    <submittedName>
        <fullName evidence="4">Ap4a phosphorylase ii</fullName>
    </submittedName>
</protein>
<evidence type="ECO:0000259" key="3">
    <source>
        <dbReference type="Pfam" id="PF19327"/>
    </source>
</evidence>
<organism evidence="4 5">
    <name type="scientific">Lichtheimia corymbifera JMRC:FSU:9682</name>
    <dbReference type="NCBI Taxonomy" id="1263082"/>
    <lineage>
        <taxon>Eukaryota</taxon>
        <taxon>Fungi</taxon>
        <taxon>Fungi incertae sedis</taxon>
        <taxon>Mucoromycota</taxon>
        <taxon>Mucoromycotina</taxon>
        <taxon>Mucoromycetes</taxon>
        <taxon>Mucorales</taxon>
        <taxon>Lichtheimiaceae</taxon>
        <taxon>Lichtheimia</taxon>
    </lineage>
</organism>
<sequence length="318" mass="36021">MTHSLSTLIQQTYDSALKNGDLLFFEAEHAVKDSNGIKFEITYAPTLAQKPHHESAGTDDNKKKAKINPFLPPHPALKVKDLDEHTVVLNKYCVVPHHALIVTKEYKSQTQPLFPEDLAATWKCMTTAYGYTPAMAFYNCGPYSGASQPHKHIQILPLLKEQPQPPIKALYNQIQERKAGQIYVLDKLPFVHVMTPLDRSFIDSCSDNPEPLGDYLGQMFFGLLDAMFQQMRKHAEPSRETSYNFLMTNDFMMMVPRSSEIANMNGLQVSINSLGFAGMLLVRTLEELNTMQQYPDLLELLAQVGFRWNPDAEPDVEQ</sequence>
<dbReference type="PANTHER" id="PTHR38420:SF1">
    <property type="entry name" value="PUTATIVE (AFU_ORTHOLOGUE AFUA_5G14690)-RELATED"/>
    <property type="match status" value="1"/>
</dbReference>
<keyword evidence="5" id="KW-1185">Reference proteome</keyword>
<feature type="domain" description="Ap4A phosphorylase 1/2 N-terminal" evidence="3">
    <location>
        <begin position="3"/>
        <end position="171"/>
    </location>
</feature>
<dbReference type="Gene3D" id="3.30.428.70">
    <property type="match status" value="1"/>
</dbReference>